<evidence type="ECO:0000313" key="1">
    <source>
        <dbReference type="EMBL" id="KER24624.1"/>
    </source>
</evidence>
<dbReference type="OrthoDB" id="10601283at2759"/>
<dbReference type="EMBL" id="KL596803">
    <property type="protein sequence ID" value="KER24624.1"/>
    <property type="molecule type" value="Genomic_DNA"/>
</dbReference>
<reference evidence="1 2" key="1">
    <citation type="submission" date="2013-11" db="EMBL/GenBank/DDBJ databases">
        <title>Opisthorchis viverrini - life in the bile duct.</title>
        <authorList>
            <person name="Young N.D."/>
            <person name="Nagarajan N."/>
            <person name="Lin S.J."/>
            <person name="Korhonen P.K."/>
            <person name="Jex A.R."/>
            <person name="Hall R.S."/>
            <person name="Safavi-Hemami H."/>
            <person name="Kaewkong W."/>
            <person name="Bertrand D."/>
            <person name="Gao S."/>
            <person name="Seet Q."/>
            <person name="Wongkham S."/>
            <person name="Teh B.T."/>
            <person name="Wongkham C."/>
            <person name="Intapan P.M."/>
            <person name="Maleewong W."/>
            <person name="Yang X."/>
            <person name="Hu M."/>
            <person name="Wang Z."/>
            <person name="Hofmann A."/>
            <person name="Sternberg P.W."/>
            <person name="Tan P."/>
            <person name="Wang J."/>
            <person name="Gasser R.B."/>
        </authorList>
    </citation>
    <scope>NUCLEOTIDE SEQUENCE [LARGE SCALE GENOMIC DNA]</scope>
</reference>
<dbReference type="GeneID" id="20321944"/>
<accession>A0A075AAN9</accession>
<sequence>MDWTQLRRPDSTPTLVLSFGGMVVRGQYDFTPRPPRTTITRSAGSRCSSSGCSPLAFLAWLDLLERSSSQCSPRDHHHRRHDISVQYRCFTAPYCKEKSKGGRGRDLVLAYHNHSEVPVPPDIHSGDLDRN</sequence>
<dbReference type="CTD" id="20321944"/>
<dbReference type="RefSeq" id="XP_009171634.1">
    <property type="nucleotide sequence ID" value="XM_009173370.1"/>
</dbReference>
<dbReference type="Proteomes" id="UP000054324">
    <property type="component" value="Unassembled WGS sequence"/>
</dbReference>
<dbReference type="AlphaFoldDB" id="A0A075AAN9"/>
<proteinExistence type="predicted"/>
<protein>
    <submittedName>
        <fullName evidence="1">Uncharacterized protein</fullName>
    </submittedName>
</protein>
<evidence type="ECO:0000313" key="2">
    <source>
        <dbReference type="Proteomes" id="UP000054324"/>
    </source>
</evidence>
<gene>
    <name evidence="1" type="ORF">T265_07765</name>
</gene>
<dbReference type="KEGG" id="ovi:T265_07765"/>
<organism evidence="1 2">
    <name type="scientific">Opisthorchis viverrini</name>
    <name type="common">Southeast Asian liver fluke</name>
    <dbReference type="NCBI Taxonomy" id="6198"/>
    <lineage>
        <taxon>Eukaryota</taxon>
        <taxon>Metazoa</taxon>
        <taxon>Spiralia</taxon>
        <taxon>Lophotrochozoa</taxon>
        <taxon>Platyhelminthes</taxon>
        <taxon>Trematoda</taxon>
        <taxon>Digenea</taxon>
        <taxon>Opisthorchiida</taxon>
        <taxon>Opisthorchiata</taxon>
        <taxon>Opisthorchiidae</taxon>
        <taxon>Opisthorchis</taxon>
    </lineage>
</organism>
<keyword evidence="2" id="KW-1185">Reference proteome</keyword>
<name>A0A075AAN9_OPIVI</name>